<dbReference type="Proteomes" id="UP000652761">
    <property type="component" value="Unassembled WGS sequence"/>
</dbReference>
<proteinExistence type="predicted"/>
<gene>
    <name evidence="2" type="ORF">Taro_012318</name>
</gene>
<comment type="caution">
    <text evidence="2">The sequence shown here is derived from an EMBL/GenBank/DDBJ whole genome shotgun (WGS) entry which is preliminary data.</text>
</comment>
<name>A0A843U8E1_COLES</name>
<reference evidence="2" key="1">
    <citation type="submission" date="2017-07" db="EMBL/GenBank/DDBJ databases">
        <title>Taro Niue Genome Assembly and Annotation.</title>
        <authorList>
            <person name="Atibalentja N."/>
            <person name="Keating K."/>
            <person name="Fields C.J."/>
        </authorList>
    </citation>
    <scope>NUCLEOTIDE SEQUENCE</scope>
    <source>
        <strain evidence="2">Niue_2</strain>
        <tissue evidence="2">Leaf</tissue>
    </source>
</reference>
<evidence type="ECO:0000256" key="1">
    <source>
        <dbReference type="SAM" id="MobiDB-lite"/>
    </source>
</evidence>
<accession>A0A843U8E1</accession>
<sequence length="89" mass="9397">MVCGARSGVSSGRGLRGRVLFQASASGSLSVPPSGEFTPPQSRGPGSGQSTHSPNTVVVRCQRMLLVSRREEAIFMRALYGRCGSMVIK</sequence>
<evidence type="ECO:0000313" key="3">
    <source>
        <dbReference type="Proteomes" id="UP000652761"/>
    </source>
</evidence>
<evidence type="ECO:0000313" key="2">
    <source>
        <dbReference type="EMBL" id="MQL79868.1"/>
    </source>
</evidence>
<dbReference type="AlphaFoldDB" id="A0A843U8E1"/>
<keyword evidence="3" id="KW-1185">Reference proteome</keyword>
<organism evidence="2 3">
    <name type="scientific">Colocasia esculenta</name>
    <name type="common">Wild taro</name>
    <name type="synonym">Arum esculentum</name>
    <dbReference type="NCBI Taxonomy" id="4460"/>
    <lineage>
        <taxon>Eukaryota</taxon>
        <taxon>Viridiplantae</taxon>
        <taxon>Streptophyta</taxon>
        <taxon>Embryophyta</taxon>
        <taxon>Tracheophyta</taxon>
        <taxon>Spermatophyta</taxon>
        <taxon>Magnoliopsida</taxon>
        <taxon>Liliopsida</taxon>
        <taxon>Araceae</taxon>
        <taxon>Aroideae</taxon>
        <taxon>Colocasieae</taxon>
        <taxon>Colocasia</taxon>
    </lineage>
</organism>
<dbReference type="EMBL" id="NMUH01000479">
    <property type="protein sequence ID" value="MQL79868.1"/>
    <property type="molecule type" value="Genomic_DNA"/>
</dbReference>
<feature type="region of interest" description="Disordered" evidence="1">
    <location>
        <begin position="26"/>
        <end position="55"/>
    </location>
</feature>
<protein>
    <submittedName>
        <fullName evidence="2">Uncharacterized protein</fullName>
    </submittedName>
</protein>